<dbReference type="EMBL" id="VWPH01000013">
    <property type="protein sequence ID" value="KAA5829074.1"/>
    <property type="molecule type" value="Genomic_DNA"/>
</dbReference>
<dbReference type="OrthoDB" id="3579673at2"/>
<gene>
    <name evidence="2" type="ORF">F1721_25675</name>
</gene>
<accession>A0A5M7BP79</accession>
<feature type="transmembrane region" description="Helical" evidence="1">
    <location>
        <begin position="12"/>
        <end position="30"/>
    </location>
</feature>
<feature type="transmembrane region" description="Helical" evidence="1">
    <location>
        <begin position="177"/>
        <end position="199"/>
    </location>
</feature>
<feature type="transmembrane region" description="Helical" evidence="1">
    <location>
        <begin position="109"/>
        <end position="132"/>
    </location>
</feature>
<evidence type="ECO:0000313" key="2">
    <source>
        <dbReference type="EMBL" id="KAA5829074.1"/>
    </source>
</evidence>
<name>A0A5M7BP79_SACHI</name>
<organism evidence="2 3">
    <name type="scientific">Saccharopolyspora hirsuta</name>
    <dbReference type="NCBI Taxonomy" id="1837"/>
    <lineage>
        <taxon>Bacteria</taxon>
        <taxon>Bacillati</taxon>
        <taxon>Actinomycetota</taxon>
        <taxon>Actinomycetes</taxon>
        <taxon>Pseudonocardiales</taxon>
        <taxon>Pseudonocardiaceae</taxon>
        <taxon>Saccharopolyspora</taxon>
    </lineage>
</organism>
<evidence type="ECO:0000256" key="1">
    <source>
        <dbReference type="SAM" id="Phobius"/>
    </source>
</evidence>
<protein>
    <submittedName>
        <fullName evidence="2">ABC transporter permease subunit</fullName>
    </submittedName>
</protein>
<dbReference type="GO" id="GO:0005886">
    <property type="term" value="C:plasma membrane"/>
    <property type="evidence" value="ECO:0007669"/>
    <property type="project" value="UniProtKB-SubCell"/>
</dbReference>
<feature type="transmembrane region" description="Helical" evidence="1">
    <location>
        <begin position="152"/>
        <end position="170"/>
    </location>
</feature>
<comment type="caution">
    <text evidence="2">The sequence shown here is derived from an EMBL/GenBank/DDBJ whole genome shotgun (WGS) entry which is preliminary data.</text>
</comment>
<feature type="transmembrane region" description="Helical" evidence="1">
    <location>
        <begin position="69"/>
        <end position="88"/>
    </location>
</feature>
<evidence type="ECO:0000313" key="3">
    <source>
        <dbReference type="Proteomes" id="UP000323946"/>
    </source>
</evidence>
<keyword evidence="1" id="KW-1133">Transmembrane helix</keyword>
<dbReference type="Proteomes" id="UP000323946">
    <property type="component" value="Unassembled WGS sequence"/>
</dbReference>
<keyword evidence="3" id="KW-1185">Reference proteome</keyword>
<reference evidence="2 3" key="1">
    <citation type="submission" date="2019-09" db="EMBL/GenBank/DDBJ databases">
        <title>Draft genome sequence of the thermophilic Saccharopolyspora hirsuta VKM Ac-666T.</title>
        <authorList>
            <person name="Lobastova T.G."/>
            <person name="Fokina V."/>
            <person name="Bragin E.Y."/>
            <person name="Shtratnikova V.Y."/>
            <person name="Starodumova I.P."/>
            <person name="Tarlachkov S.V."/>
            <person name="Donova M.V."/>
        </authorList>
    </citation>
    <scope>NUCLEOTIDE SEQUENCE [LARGE SCALE GENOMIC DNA]</scope>
    <source>
        <strain evidence="2 3">VKM Ac-666</strain>
    </source>
</reference>
<feature type="transmembrane region" description="Helical" evidence="1">
    <location>
        <begin position="286"/>
        <end position="304"/>
    </location>
</feature>
<dbReference type="RefSeq" id="WP_150069359.1">
    <property type="nucleotide sequence ID" value="NZ_VWPH01000013.1"/>
</dbReference>
<dbReference type="Pfam" id="PF12679">
    <property type="entry name" value="ABC2_membrane_2"/>
    <property type="match status" value="1"/>
</dbReference>
<proteinExistence type="predicted"/>
<dbReference type="GO" id="GO:0140359">
    <property type="term" value="F:ABC-type transporter activity"/>
    <property type="evidence" value="ECO:0007669"/>
    <property type="project" value="InterPro"/>
</dbReference>
<dbReference type="AlphaFoldDB" id="A0A5M7BP79"/>
<keyword evidence="1" id="KW-0472">Membrane</keyword>
<sequence length="309" mass="34014">MIWLTWRQHRLAVAAIAAVLVGFAGWFLLLGSGMRGSLAPGELSGCLGIGVDCGEWSTSVGLLSELQQTLLPLIPALIGAFLGAPMLSREIEHRTLRYAWTQGVSREHWLFGKVLLLGGVIVLLGSAFSAGYMYFFQPAVPEWSWFDSFGMAWPSFPALCLFGFALGVLAGTLTRHVLVGMALALFGFLAVFLPVVAWLRPRYMSPERIPVDEYYRGEPGWITDFTYRTPTGAEVDVWEAMRMSGVPHESRSFGSAQIDQLQQAGFTELAIVQPGDRFWTFQLVDATVFAVLAAVCIGATCWLLRRKAL</sequence>
<keyword evidence="1" id="KW-0812">Transmembrane</keyword>